<dbReference type="STRING" id="114155.A0A4V2K1Q7"/>
<dbReference type="OrthoDB" id="449487at2759"/>
<dbReference type="Gene3D" id="3.60.15.10">
    <property type="entry name" value="Ribonuclease Z/Hydroxyacylglutathione hydrolase-like"/>
    <property type="match status" value="1"/>
</dbReference>
<evidence type="ECO:0000313" key="3">
    <source>
        <dbReference type="Proteomes" id="UP000292082"/>
    </source>
</evidence>
<dbReference type="EMBL" id="ML143390">
    <property type="protein sequence ID" value="TBU33753.1"/>
    <property type="molecule type" value="Genomic_DNA"/>
</dbReference>
<keyword evidence="3" id="KW-1185">Reference proteome</keyword>
<dbReference type="AlphaFoldDB" id="A0A4V2K1Q7"/>
<evidence type="ECO:0000313" key="2">
    <source>
        <dbReference type="EMBL" id="TBU55832.1"/>
    </source>
</evidence>
<evidence type="ECO:0000313" key="1">
    <source>
        <dbReference type="EMBL" id="TBU33753.1"/>
    </source>
</evidence>
<dbReference type="Proteomes" id="UP000292082">
    <property type="component" value="Unassembled WGS sequence"/>
</dbReference>
<organism evidence="1">
    <name type="scientific">Dichomitus squalens</name>
    <dbReference type="NCBI Taxonomy" id="114155"/>
    <lineage>
        <taxon>Eukaryota</taxon>
        <taxon>Fungi</taxon>
        <taxon>Dikarya</taxon>
        <taxon>Basidiomycota</taxon>
        <taxon>Agaricomycotina</taxon>
        <taxon>Agaricomycetes</taxon>
        <taxon>Polyporales</taxon>
        <taxon>Polyporaceae</taxon>
        <taxon>Dichomitus</taxon>
    </lineage>
</organism>
<proteinExistence type="predicted"/>
<accession>A0A4V2K1Q7</accession>
<gene>
    <name evidence="2" type="ORF">BD310DRAFT_950537</name>
    <name evidence="1" type="ORF">BD311DRAFT_774245</name>
</gene>
<reference evidence="1 3" key="1">
    <citation type="submission" date="2019-01" db="EMBL/GenBank/DDBJ databases">
        <title>Draft genome sequences of three monokaryotic isolates of the white-rot basidiomycete fungus Dichomitus squalens.</title>
        <authorList>
            <consortium name="DOE Joint Genome Institute"/>
            <person name="Lopez S.C."/>
            <person name="Andreopoulos B."/>
            <person name="Pangilinan J."/>
            <person name="Lipzen A."/>
            <person name="Riley R."/>
            <person name="Ahrendt S."/>
            <person name="Ng V."/>
            <person name="Barry K."/>
            <person name="Daum C."/>
            <person name="Grigoriev I.V."/>
            <person name="Hilden K.S."/>
            <person name="Makela M.R."/>
            <person name="de Vries R.P."/>
        </authorList>
    </citation>
    <scope>NUCLEOTIDE SEQUENCE [LARGE SCALE GENOMIC DNA]</scope>
    <source>
        <strain evidence="2 3">CBS 464.89</strain>
        <strain evidence="1">OM18370.1</strain>
    </source>
</reference>
<dbReference type="EMBL" id="ML145162">
    <property type="protein sequence ID" value="TBU55832.1"/>
    <property type="molecule type" value="Genomic_DNA"/>
</dbReference>
<sequence length="60" mass="6834">MQQAQSIFGPIYGLDAACLENTLDVYFGDHEAFALGSLSCHVMYLPGHTRLWHWEGRLYC</sequence>
<dbReference type="Proteomes" id="UP000292957">
    <property type="component" value="Unassembled WGS sequence"/>
</dbReference>
<name>A0A4V2K1Q7_9APHY</name>
<dbReference type="InterPro" id="IPR036866">
    <property type="entry name" value="RibonucZ/Hydroxyglut_hydro"/>
</dbReference>
<protein>
    <submittedName>
        <fullName evidence="1">Uncharacterized protein</fullName>
    </submittedName>
</protein>